<gene>
    <name evidence="3" type="ORF">QR680_019282</name>
</gene>
<accession>A0AA39GMW1</accession>
<evidence type="ECO:0000256" key="2">
    <source>
        <dbReference type="SAM" id="Phobius"/>
    </source>
</evidence>
<keyword evidence="2" id="KW-1133">Transmembrane helix</keyword>
<keyword evidence="2" id="KW-0472">Membrane</keyword>
<evidence type="ECO:0000256" key="1">
    <source>
        <dbReference type="SAM" id="MobiDB-lite"/>
    </source>
</evidence>
<name>A0AA39GMW1_9BILA</name>
<keyword evidence="4" id="KW-1185">Reference proteome</keyword>
<dbReference type="AlphaFoldDB" id="A0AA39GMW1"/>
<feature type="transmembrane region" description="Helical" evidence="2">
    <location>
        <begin position="14"/>
        <end position="40"/>
    </location>
</feature>
<proteinExistence type="predicted"/>
<evidence type="ECO:0000313" key="3">
    <source>
        <dbReference type="EMBL" id="KAK0390292.1"/>
    </source>
</evidence>
<keyword evidence="2" id="KW-0812">Transmembrane</keyword>
<comment type="caution">
    <text evidence="3">The sequence shown here is derived from an EMBL/GenBank/DDBJ whole genome shotgun (WGS) entry which is preliminary data.</text>
</comment>
<feature type="region of interest" description="Disordered" evidence="1">
    <location>
        <begin position="112"/>
        <end position="132"/>
    </location>
</feature>
<dbReference type="Proteomes" id="UP001175271">
    <property type="component" value="Unassembled WGS sequence"/>
</dbReference>
<dbReference type="EMBL" id="JAUCMV010000006">
    <property type="protein sequence ID" value="KAK0390292.1"/>
    <property type="molecule type" value="Genomic_DNA"/>
</dbReference>
<organism evidence="3 4">
    <name type="scientific">Steinernema hermaphroditum</name>
    <dbReference type="NCBI Taxonomy" id="289476"/>
    <lineage>
        <taxon>Eukaryota</taxon>
        <taxon>Metazoa</taxon>
        <taxon>Ecdysozoa</taxon>
        <taxon>Nematoda</taxon>
        <taxon>Chromadorea</taxon>
        <taxon>Rhabditida</taxon>
        <taxon>Tylenchina</taxon>
        <taxon>Panagrolaimomorpha</taxon>
        <taxon>Strongyloidoidea</taxon>
        <taxon>Steinernematidae</taxon>
        <taxon>Steinernema</taxon>
    </lineage>
</organism>
<protein>
    <submittedName>
        <fullName evidence="3">Uncharacterized protein</fullName>
    </submittedName>
</protein>
<sequence>MEFDGRSVHDSEEILLILVIMGFPIGTAIAAVLIVAYTLFYTPWSFLCLTEKLAEARVLFRPTYSPKSNDAFAEMRTFVEQTTILDATRKAPKVSIPKPYLEGLVKAKELAERKEASRSSVRLGDAPKQVSK</sequence>
<reference evidence="3" key="1">
    <citation type="submission" date="2023-06" db="EMBL/GenBank/DDBJ databases">
        <title>Genomic analysis of the entomopathogenic nematode Steinernema hermaphroditum.</title>
        <authorList>
            <person name="Schwarz E.M."/>
            <person name="Heppert J.K."/>
            <person name="Baniya A."/>
            <person name="Schwartz H.T."/>
            <person name="Tan C.-H."/>
            <person name="Antoshechkin I."/>
            <person name="Sternberg P.W."/>
            <person name="Goodrich-Blair H."/>
            <person name="Dillman A.R."/>
        </authorList>
    </citation>
    <scope>NUCLEOTIDE SEQUENCE</scope>
    <source>
        <strain evidence="3">PS9179</strain>
        <tissue evidence="3">Whole animal</tissue>
    </source>
</reference>
<evidence type="ECO:0000313" key="4">
    <source>
        <dbReference type="Proteomes" id="UP001175271"/>
    </source>
</evidence>